<dbReference type="Proteomes" id="UP001642540">
    <property type="component" value="Unassembled WGS sequence"/>
</dbReference>
<evidence type="ECO:0000313" key="2">
    <source>
        <dbReference type="Proteomes" id="UP001642540"/>
    </source>
</evidence>
<protein>
    <submittedName>
        <fullName evidence="1">Uncharacterized protein</fullName>
    </submittedName>
</protein>
<comment type="caution">
    <text evidence="1">The sequence shown here is derived from an EMBL/GenBank/DDBJ whole genome shotgun (WGS) entry which is preliminary data.</text>
</comment>
<organism evidence="1 2">
    <name type="scientific">Orchesella dallaii</name>
    <dbReference type="NCBI Taxonomy" id="48710"/>
    <lineage>
        <taxon>Eukaryota</taxon>
        <taxon>Metazoa</taxon>
        <taxon>Ecdysozoa</taxon>
        <taxon>Arthropoda</taxon>
        <taxon>Hexapoda</taxon>
        <taxon>Collembola</taxon>
        <taxon>Entomobryomorpha</taxon>
        <taxon>Entomobryoidea</taxon>
        <taxon>Orchesellidae</taxon>
        <taxon>Orchesellinae</taxon>
        <taxon>Orchesella</taxon>
    </lineage>
</organism>
<reference evidence="1 2" key="1">
    <citation type="submission" date="2024-08" db="EMBL/GenBank/DDBJ databases">
        <authorList>
            <person name="Cucini C."/>
            <person name="Frati F."/>
        </authorList>
    </citation>
    <scope>NUCLEOTIDE SEQUENCE [LARGE SCALE GENOMIC DNA]</scope>
</reference>
<dbReference type="Gene3D" id="2.60.110.10">
    <property type="entry name" value="Thaumatin"/>
    <property type="match status" value="1"/>
</dbReference>
<name>A0ABP1RIK9_9HEXA</name>
<keyword evidence="2" id="KW-1185">Reference proteome</keyword>
<proteinExistence type="predicted"/>
<gene>
    <name evidence="1" type="ORF">ODALV1_LOCUS22587</name>
</gene>
<dbReference type="InterPro" id="IPR037176">
    <property type="entry name" value="Osmotin/thaumatin-like_sf"/>
</dbReference>
<dbReference type="EMBL" id="CAXLJM020000075">
    <property type="protein sequence ID" value="CAL8128822.1"/>
    <property type="molecule type" value="Genomic_DNA"/>
</dbReference>
<accession>A0ABP1RIK9</accession>
<sequence>MFFATSVGRIINENPYQLLFAKQISIEQLRWEFEIRLLLQSVIGNGTFALKGTKGIIDPDYAKNIHDDGLAFSESRTIPIIGGRNAGKYDYAHLKIHESKLLFLSCGASPTNSLPFQELTNIFDSSIWICIGVSMLIQLNNGNEVGYDSLVDGYSIRAEIPPSQMGGSCTKTQCAVYLDSCPRWDGELGDLLVIRNDRPAFKLGRDEQEGNGKWYCCPTPPVSPQECRNNIVVNTEYVKLVHTALQLTPILMMMKLDFTIALIMSTLM</sequence>
<evidence type="ECO:0000313" key="1">
    <source>
        <dbReference type="EMBL" id="CAL8128822.1"/>
    </source>
</evidence>